<protein>
    <submittedName>
        <fullName evidence="1">Unannotated protein</fullName>
    </submittedName>
</protein>
<accession>A0A6J6XXX7</accession>
<sequence>MTGALTRLTALFVHTDSAPFKALIEIRPGSYAPISPVIEISKISGGASTSEAKTRPSR</sequence>
<organism evidence="1">
    <name type="scientific">freshwater metagenome</name>
    <dbReference type="NCBI Taxonomy" id="449393"/>
    <lineage>
        <taxon>unclassified sequences</taxon>
        <taxon>metagenomes</taxon>
        <taxon>ecological metagenomes</taxon>
    </lineage>
</organism>
<name>A0A6J6XXX7_9ZZZZ</name>
<reference evidence="1" key="1">
    <citation type="submission" date="2020-05" db="EMBL/GenBank/DDBJ databases">
        <authorList>
            <person name="Chiriac C."/>
            <person name="Salcher M."/>
            <person name="Ghai R."/>
            <person name="Kavagutti S V."/>
        </authorList>
    </citation>
    <scope>NUCLEOTIDE SEQUENCE</scope>
</reference>
<dbReference type="EMBL" id="CAFAAP010000077">
    <property type="protein sequence ID" value="CAB4802261.1"/>
    <property type="molecule type" value="Genomic_DNA"/>
</dbReference>
<dbReference type="AlphaFoldDB" id="A0A6J6XXX7"/>
<gene>
    <name evidence="1" type="ORF">UFOPK3026_00617</name>
</gene>
<proteinExistence type="predicted"/>
<evidence type="ECO:0000313" key="1">
    <source>
        <dbReference type="EMBL" id="CAB4802261.1"/>
    </source>
</evidence>